<protein>
    <submittedName>
        <fullName evidence="2">Uncharacterized protein</fullName>
    </submittedName>
</protein>
<keyword evidence="3" id="KW-1185">Reference proteome</keyword>
<feature type="compositionally biased region" description="Basic and acidic residues" evidence="1">
    <location>
        <begin position="11"/>
        <end position="24"/>
    </location>
</feature>
<name>A0A8K0G1P8_IGNLU</name>
<dbReference type="Proteomes" id="UP000801492">
    <property type="component" value="Unassembled WGS sequence"/>
</dbReference>
<organism evidence="2 3">
    <name type="scientific">Ignelater luminosus</name>
    <name type="common">Cucubano</name>
    <name type="synonym">Pyrophorus luminosus</name>
    <dbReference type="NCBI Taxonomy" id="2038154"/>
    <lineage>
        <taxon>Eukaryota</taxon>
        <taxon>Metazoa</taxon>
        <taxon>Ecdysozoa</taxon>
        <taxon>Arthropoda</taxon>
        <taxon>Hexapoda</taxon>
        <taxon>Insecta</taxon>
        <taxon>Pterygota</taxon>
        <taxon>Neoptera</taxon>
        <taxon>Endopterygota</taxon>
        <taxon>Coleoptera</taxon>
        <taxon>Polyphaga</taxon>
        <taxon>Elateriformia</taxon>
        <taxon>Elateroidea</taxon>
        <taxon>Elateridae</taxon>
        <taxon>Agrypninae</taxon>
        <taxon>Pyrophorini</taxon>
        <taxon>Ignelater</taxon>
    </lineage>
</organism>
<evidence type="ECO:0000313" key="3">
    <source>
        <dbReference type="Proteomes" id="UP000801492"/>
    </source>
</evidence>
<comment type="caution">
    <text evidence="2">The sequence shown here is derived from an EMBL/GenBank/DDBJ whole genome shotgun (WGS) entry which is preliminary data.</text>
</comment>
<gene>
    <name evidence="2" type="ORF">ILUMI_23637</name>
</gene>
<reference evidence="2" key="1">
    <citation type="submission" date="2019-08" db="EMBL/GenBank/DDBJ databases">
        <title>The genome of the North American firefly Photinus pyralis.</title>
        <authorList>
            <consortium name="Photinus pyralis genome working group"/>
            <person name="Fallon T.R."/>
            <person name="Sander Lower S.E."/>
            <person name="Weng J.-K."/>
        </authorList>
    </citation>
    <scope>NUCLEOTIDE SEQUENCE</scope>
    <source>
        <strain evidence="2">TRF0915ILg1</strain>
        <tissue evidence="2">Whole body</tissue>
    </source>
</reference>
<evidence type="ECO:0000313" key="2">
    <source>
        <dbReference type="EMBL" id="KAF2882538.1"/>
    </source>
</evidence>
<evidence type="ECO:0000256" key="1">
    <source>
        <dbReference type="SAM" id="MobiDB-lite"/>
    </source>
</evidence>
<feature type="compositionally biased region" description="Polar residues" evidence="1">
    <location>
        <begin position="1"/>
        <end position="10"/>
    </location>
</feature>
<feature type="region of interest" description="Disordered" evidence="1">
    <location>
        <begin position="1"/>
        <end position="24"/>
    </location>
</feature>
<proteinExistence type="predicted"/>
<sequence>MHLSNKSTLQKPEDQSKETKRAEWEFAENNSDTYRKISTKWNDLLKKNSGLSTLESIQNILNGDFSNSEQNAATQKSHLCKYCPVTPCVKRTLQNSTTRESSKFSSGKYRKARDYCNNTVLATKTVLIMAPPMMKFQKKTLMKRLMMPIDFLPEELESSYSDLSSAAVNNDTSSSDDEWVDTAEDILDFNFDELSAGLQLTFDSPPTPMDIFNCL</sequence>
<dbReference type="EMBL" id="VTPC01090608">
    <property type="protein sequence ID" value="KAF2882538.1"/>
    <property type="molecule type" value="Genomic_DNA"/>
</dbReference>
<dbReference type="AlphaFoldDB" id="A0A8K0G1P8"/>
<accession>A0A8K0G1P8</accession>